<evidence type="ECO:0000313" key="3">
    <source>
        <dbReference type="Proteomes" id="UP000006671"/>
    </source>
</evidence>
<dbReference type="RefSeq" id="XP_002677508.1">
    <property type="nucleotide sequence ID" value="XM_002677462.1"/>
</dbReference>
<dbReference type="GeneID" id="8848298"/>
<dbReference type="InterPro" id="IPR001810">
    <property type="entry name" value="F-box_dom"/>
</dbReference>
<keyword evidence="3" id="KW-1185">Reference proteome</keyword>
<dbReference type="Pfam" id="PF00646">
    <property type="entry name" value="F-box"/>
    <property type="match status" value="1"/>
</dbReference>
<protein>
    <recommendedName>
        <fullName evidence="1">F-box domain-containing protein</fullName>
    </recommendedName>
</protein>
<evidence type="ECO:0000259" key="1">
    <source>
        <dbReference type="Pfam" id="PF00646"/>
    </source>
</evidence>
<organism evidence="3">
    <name type="scientific">Naegleria gruberi</name>
    <name type="common">Amoeba</name>
    <dbReference type="NCBI Taxonomy" id="5762"/>
    <lineage>
        <taxon>Eukaryota</taxon>
        <taxon>Discoba</taxon>
        <taxon>Heterolobosea</taxon>
        <taxon>Tetramitia</taxon>
        <taxon>Eutetramitia</taxon>
        <taxon>Vahlkampfiidae</taxon>
        <taxon>Naegleria</taxon>
    </lineage>
</organism>
<dbReference type="SUPFAM" id="SSF52540">
    <property type="entry name" value="P-loop containing nucleoside triphosphate hydrolases"/>
    <property type="match status" value="1"/>
</dbReference>
<dbReference type="AlphaFoldDB" id="D2VEA6"/>
<dbReference type="EMBL" id="GG738866">
    <property type="protein sequence ID" value="EFC44764.1"/>
    <property type="molecule type" value="Genomic_DNA"/>
</dbReference>
<dbReference type="Gene3D" id="3.40.50.300">
    <property type="entry name" value="P-loop containing nucleotide triphosphate hydrolases"/>
    <property type="match status" value="1"/>
</dbReference>
<dbReference type="Proteomes" id="UP000006671">
    <property type="component" value="Unassembled WGS sequence"/>
</dbReference>
<evidence type="ECO:0000313" key="2">
    <source>
        <dbReference type="EMBL" id="EFC44764.1"/>
    </source>
</evidence>
<gene>
    <name evidence="2" type="ORF">NAEGRDRAFT_67209</name>
</gene>
<name>D2VEA6_NAEGR</name>
<accession>D2VEA6</accession>
<dbReference type="KEGG" id="ngr:NAEGRDRAFT_67209"/>
<feature type="domain" description="F-box" evidence="1">
    <location>
        <begin position="39"/>
        <end position="81"/>
    </location>
</feature>
<reference evidence="2 3" key="1">
    <citation type="journal article" date="2010" name="Cell">
        <title>The genome of Naegleria gruberi illuminates early eukaryotic versatility.</title>
        <authorList>
            <person name="Fritz-Laylin L.K."/>
            <person name="Prochnik S.E."/>
            <person name="Ginger M.L."/>
            <person name="Dacks J.B."/>
            <person name="Carpenter M.L."/>
            <person name="Field M.C."/>
            <person name="Kuo A."/>
            <person name="Paredez A."/>
            <person name="Chapman J."/>
            <person name="Pham J."/>
            <person name="Shu S."/>
            <person name="Neupane R."/>
            <person name="Cipriano M."/>
            <person name="Mancuso J."/>
            <person name="Tu H."/>
            <person name="Salamov A."/>
            <person name="Lindquist E."/>
            <person name="Shapiro H."/>
            <person name="Lucas S."/>
            <person name="Grigoriev I.V."/>
            <person name="Cande W.Z."/>
            <person name="Fulton C."/>
            <person name="Rokhsar D.S."/>
            <person name="Dawson S.C."/>
        </authorList>
    </citation>
    <scope>NUCLEOTIDE SEQUENCE [LARGE SCALE GENOMIC DNA]</scope>
    <source>
        <strain evidence="2 3">NEG-M</strain>
    </source>
</reference>
<dbReference type="SUPFAM" id="SSF81383">
    <property type="entry name" value="F-box domain"/>
    <property type="match status" value="1"/>
</dbReference>
<sequence length="375" mass="43367">MFHSIFSYLWWIFPTRSENLYASLLKNSIDENDFKAGILESLSLDIVIEIISFLDRFEFIRLFSGVNKSFYSLTEDKRFWLILDRHDEKIPTVTQPNSNFQPILCFSRIEEYLKSSEKTSFKTIYKNLLLSPTPHELNPVFKNRSAIYNVDTDLIPETKKYIALFGQSNSGKYSLGICSTRGYSRPSDQKSVIKMDFFFKRVLIKMENLSSHHNGNISGICHTNFVIECFGHPDFHLKFRNNGMVSMNSLSLGSSLSIMFTIDLSVKNNYFLSDLSKILNPLFQVDISKDSPQKIRKKMGNNRLCIIGTKSDIRQLSEQSLASQLMKVIDTSCEFWDQSIIYIETSSKNRENMDHPYLFFSQSNIHSQIQPNSSL</sequence>
<dbReference type="InParanoid" id="D2VEA6"/>
<proteinExistence type="predicted"/>
<dbReference type="VEuPathDB" id="AmoebaDB:NAEGRDRAFT_67209"/>
<dbReference type="InterPro" id="IPR036047">
    <property type="entry name" value="F-box-like_dom_sf"/>
</dbReference>
<dbReference type="InterPro" id="IPR027417">
    <property type="entry name" value="P-loop_NTPase"/>
</dbReference>